<protein>
    <submittedName>
        <fullName evidence="2">Uncharacterized protein</fullName>
    </submittedName>
</protein>
<accession>A0AAD8NW96</accession>
<gene>
    <name evidence="2" type="ORF">QVD17_18630</name>
</gene>
<evidence type="ECO:0000256" key="1">
    <source>
        <dbReference type="SAM" id="Phobius"/>
    </source>
</evidence>
<dbReference type="EMBL" id="JAUHHV010000005">
    <property type="protein sequence ID" value="KAK1423332.1"/>
    <property type="molecule type" value="Genomic_DNA"/>
</dbReference>
<evidence type="ECO:0000313" key="2">
    <source>
        <dbReference type="EMBL" id="KAK1423332.1"/>
    </source>
</evidence>
<organism evidence="2 3">
    <name type="scientific">Tagetes erecta</name>
    <name type="common">African marigold</name>
    <dbReference type="NCBI Taxonomy" id="13708"/>
    <lineage>
        <taxon>Eukaryota</taxon>
        <taxon>Viridiplantae</taxon>
        <taxon>Streptophyta</taxon>
        <taxon>Embryophyta</taxon>
        <taxon>Tracheophyta</taxon>
        <taxon>Spermatophyta</taxon>
        <taxon>Magnoliopsida</taxon>
        <taxon>eudicotyledons</taxon>
        <taxon>Gunneridae</taxon>
        <taxon>Pentapetalae</taxon>
        <taxon>asterids</taxon>
        <taxon>campanulids</taxon>
        <taxon>Asterales</taxon>
        <taxon>Asteraceae</taxon>
        <taxon>Asteroideae</taxon>
        <taxon>Heliantheae alliance</taxon>
        <taxon>Tageteae</taxon>
        <taxon>Tagetes</taxon>
    </lineage>
</organism>
<keyword evidence="3" id="KW-1185">Reference proteome</keyword>
<dbReference type="Proteomes" id="UP001229421">
    <property type="component" value="Unassembled WGS sequence"/>
</dbReference>
<keyword evidence="1" id="KW-0472">Membrane</keyword>
<keyword evidence="1" id="KW-0812">Transmembrane</keyword>
<keyword evidence="1" id="KW-1133">Transmembrane helix</keyword>
<proteinExistence type="predicted"/>
<evidence type="ECO:0000313" key="3">
    <source>
        <dbReference type="Proteomes" id="UP001229421"/>
    </source>
</evidence>
<feature type="transmembrane region" description="Helical" evidence="1">
    <location>
        <begin position="75"/>
        <end position="95"/>
    </location>
</feature>
<sequence length="107" mass="12145">MQPLTLTIIIINNNNKLQHRWIRSVPVVTPVSMTVTHPTNMDPIYVAASAVTVTKHRKMSYRSGSRIGNRNGRSFFTPWLYVDLFGISGAAWLYVMKEEEGDGSFRC</sequence>
<reference evidence="2" key="1">
    <citation type="journal article" date="2023" name="bioRxiv">
        <title>Improved chromosome-level genome assembly for marigold (Tagetes erecta).</title>
        <authorList>
            <person name="Jiang F."/>
            <person name="Yuan L."/>
            <person name="Wang S."/>
            <person name="Wang H."/>
            <person name="Xu D."/>
            <person name="Wang A."/>
            <person name="Fan W."/>
        </authorList>
    </citation>
    <scope>NUCLEOTIDE SEQUENCE</scope>
    <source>
        <strain evidence="2">WSJ</strain>
        <tissue evidence="2">Leaf</tissue>
    </source>
</reference>
<name>A0AAD8NW96_TARER</name>
<comment type="caution">
    <text evidence="2">The sequence shown here is derived from an EMBL/GenBank/DDBJ whole genome shotgun (WGS) entry which is preliminary data.</text>
</comment>
<dbReference type="AlphaFoldDB" id="A0AAD8NW96"/>